<evidence type="ECO:0000256" key="2">
    <source>
        <dbReference type="ARBA" id="ARBA00022448"/>
    </source>
</evidence>
<keyword evidence="4 7" id="KW-0812">Transmembrane</keyword>
<dbReference type="InterPro" id="IPR000515">
    <property type="entry name" value="MetI-like"/>
</dbReference>
<keyword evidence="5 7" id="KW-1133">Transmembrane helix</keyword>
<feature type="transmembrane region" description="Helical" evidence="7">
    <location>
        <begin position="182"/>
        <end position="201"/>
    </location>
</feature>
<dbReference type="InterPro" id="IPR035906">
    <property type="entry name" value="MetI-like_sf"/>
</dbReference>
<dbReference type="InterPro" id="IPR045621">
    <property type="entry name" value="BPD_transp_1_N"/>
</dbReference>
<evidence type="ECO:0000313" key="9">
    <source>
        <dbReference type="EMBL" id="SJN35168.1"/>
    </source>
</evidence>
<sequence>MTRILAARAGALLAGLALASLLIFLVLRVAPGDAAQVIAGTDSSPERVAAIRAQLGLDRPLPVQYLDWIGGLLRGDLGVSSVTGTPVAEEIAQKLQVTAPLTAMALLVALVIAMPLGVVAALRRTHPSGRLLSVLAQLAAAVPVVWAGMLLVLVFAVGAGWFPVQGFPRTGWDDPAGALRALVLPAIAIGVVEGAVLLRIVRSAMIDAAESEHVLASAARGGTLLGARLRRGLAGAGVSVVSVLGVQTAGLLVGAVIVEQLFSLPGLGRMLVADVGNRDLVKVQSEVLLLTAAVLVIGVLVDLAHRLIDPRLRVRS</sequence>
<proteinExistence type="inferred from homology"/>
<keyword evidence="2 7" id="KW-0813">Transport</keyword>
<evidence type="ECO:0000259" key="8">
    <source>
        <dbReference type="PROSITE" id="PS50928"/>
    </source>
</evidence>
<reference evidence="10" key="1">
    <citation type="submission" date="2017-02" db="EMBL/GenBank/DDBJ databases">
        <authorList>
            <person name="Dridi B."/>
        </authorList>
    </citation>
    <scope>NUCLEOTIDE SEQUENCE [LARGE SCALE GENOMIC DNA]</scope>
    <source>
        <strain evidence="10">EB411</strain>
    </source>
</reference>
<dbReference type="Pfam" id="PF00528">
    <property type="entry name" value="BPD_transp_1"/>
    <property type="match status" value="1"/>
</dbReference>
<organism evidence="9 10">
    <name type="scientific">Mycetocola reblochoni REB411</name>
    <dbReference type="NCBI Taxonomy" id="1255698"/>
    <lineage>
        <taxon>Bacteria</taxon>
        <taxon>Bacillati</taxon>
        <taxon>Actinomycetota</taxon>
        <taxon>Actinomycetes</taxon>
        <taxon>Micrococcales</taxon>
        <taxon>Microbacteriaceae</taxon>
        <taxon>Mycetocola</taxon>
    </lineage>
</organism>
<feature type="transmembrane region" description="Helical" evidence="7">
    <location>
        <begin position="134"/>
        <end position="162"/>
    </location>
</feature>
<evidence type="ECO:0000256" key="3">
    <source>
        <dbReference type="ARBA" id="ARBA00022475"/>
    </source>
</evidence>
<dbReference type="Proteomes" id="UP000196778">
    <property type="component" value="Unassembled WGS sequence"/>
</dbReference>
<evidence type="ECO:0000313" key="10">
    <source>
        <dbReference type="Proteomes" id="UP000196778"/>
    </source>
</evidence>
<dbReference type="PROSITE" id="PS50928">
    <property type="entry name" value="ABC_TM1"/>
    <property type="match status" value="1"/>
</dbReference>
<keyword evidence="3" id="KW-1003">Cell membrane</keyword>
<evidence type="ECO:0000256" key="5">
    <source>
        <dbReference type="ARBA" id="ARBA00022989"/>
    </source>
</evidence>
<dbReference type="SUPFAM" id="SSF161098">
    <property type="entry name" value="MetI-like"/>
    <property type="match status" value="1"/>
</dbReference>
<gene>
    <name evidence="9" type="ORF">FM119_09275</name>
</gene>
<dbReference type="RefSeq" id="WP_087137426.1">
    <property type="nucleotide sequence ID" value="NZ_FUKR01000053.1"/>
</dbReference>
<accession>A0A1R4JT36</accession>
<dbReference type="AlphaFoldDB" id="A0A1R4JT36"/>
<feature type="domain" description="ABC transmembrane type-1" evidence="8">
    <location>
        <begin position="95"/>
        <end position="301"/>
    </location>
</feature>
<comment type="similarity">
    <text evidence="7">Belongs to the binding-protein-dependent transport system permease family.</text>
</comment>
<comment type="subcellular location">
    <subcellularLocation>
        <location evidence="1 7">Cell membrane</location>
        <topology evidence="1 7">Multi-pass membrane protein</topology>
    </subcellularLocation>
</comment>
<dbReference type="PANTHER" id="PTHR43163">
    <property type="entry name" value="DIPEPTIDE TRANSPORT SYSTEM PERMEASE PROTEIN DPPB-RELATED"/>
    <property type="match status" value="1"/>
</dbReference>
<dbReference type="OrthoDB" id="9778910at2"/>
<protein>
    <submittedName>
        <fullName evidence="9">Dipeptide transport system permease protein DppB (TC 3.A.1.5.2)</fullName>
    </submittedName>
</protein>
<feature type="transmembrane region" description="Helical" evidence="7">
    <location>
        <begin position="287"/>
        <end position="308"/>
    </location>
</feature>
<name>A0A1R4JT36_9MICO</name>
<evidence type="ECO:0000256" key="7">
    <source>
        <dbReference type="RuleBase" id="RU363032"/>
    </source>
</evidence>
<dbReference type="PANTHER" id="PTHR43163:SF6">
    <property type="entry name" value="DIPEPTIDE TRANSPORT SYSTEM PERMEASE PROTEIN DPPB-RELATED"/>
    <property type="match status" value="1"/>
</dbReference>
<evidence type="ECO:0000256" key="4">
    <source>
        <dbReference type="ARBA" id="ARBA00022692"/>
    </source>
</evidence>
<keyword evidence="6 7" id="KW-0472">Membrane</keyword>
<dbReference type="Pfam" id="PF19300">
    <property type="entry name" value="BPD_transp_1_N"/>
    <property type="match status" value="1"/>
</dbReference>
<evidence type="ECO:0000256" key="6">
    <source>
        <dbReference type="ARBA" id="ARBA00023136"/>
    </source>
</evidence>
<feature type="transmembrane region" description="Helical" evidence="7">
    <location>
        <begin position="233"/>
        <end position="258"/>
    </location>
</feature>
<dbReference type="GO" id="GO:0005886">
    <property type="term" value="C:plasma membrane"/>
    <property type="evidence" value="ECO:0007669"/>
    <property type="project" value="UniProtKB-SubCell"/>
</dbReference>
<evidence type="ECO:0000256" key="1">
    <source>
        <dbReference type="ARBA" id="ARBA00004651"/>
    </source>
</evidence>
<keyword evidence="10" id="KW-1185">Reference proteome</keyword>
<dbReference type="EMBL" id="FUKR01000053">
    <property type="protein sequence ID" value="SJN35168.1"/>
    <property type="molecule type" value="Genomic_DNA"/>
</dbReference>
<dbReference type="Gene3D" id="1.10.3720.10">
    <property type="entry name" value="MetI-like"/>
    <property type="match status" value="1"/>
</dbReference>
<dbReference type="GO" id="GO:0055085">
    <property type="term" value="P:transmembrane transport"/>
    <property type="evidence" value="ECO:0007669"/>
    <property type="project" value="InterPro"/>
</dbReference>
<feature type="transmembrane region" description="Helical" evidence="7">
    <location>
        <begin position="103"/>
        <end position="122"/>
    </location>
</feature>